<comment type="function">
    <text evidence="4">Transfers an acetyl group from acetyl-CoA to L-homoserine, forming acetyl-L-homoserine.</text>
</comment>
<organism evidence="5 6">
    <name type="scientific">Cetobacterium somerae ATCC BAA-474</name>
    <dbReference type="NCBI Taxonomy" id="1319815"/>
    <lineage>
        <taxon>Bacteria</taxon>
        <taxon>Fusobacteriati</taxon>
        <taxon>Fusobacteriota</taxon>
        <taxon>Fusobacteriia</taxon>
        <taxon>Fusobacteriales</taxon>
        <taxon>Fusobacteriaceae</taxon>
        <taxon>Cetobacterium</taxon>
    </lineage>
</organism>
<dbReference type="GO" id="GO:0008899">
    <property type="term" value="F:homoserine O-succinyltransferase activity"/>
    <property type="evidence" value="ECO:0007669"/>
    <property type="project" value="UniProtKB-UniRule"/>
</dbReference>
<feature type="site" description="Important for substrate specificity" evidence="4">
    <location>
        <position position="142"/>
    </location>
</feature>
<comment type="pathway">
    <text evidence="4">Amino-acid biosynthesis; L-methionine biosynthesis via de novo pathway; O-acetyl-L-homoserine from L-homoserine: step 1/1.</text>
</comment>
<comment type="subcellular location">
    <subcellularLocation>
        <location evidence="4">Cytoplasm</location>
    </subcellularLocation>
</comment>
<comment type="similarity">
    <text evidence="4">Belongs to the MetA family.</text>
</comment>
<keyword evidence="4" id="KW-0486">Methionine biosynthesis</keyword>
<feature type="active site" description="Proton acceptor" evidence="4">
    <location>
        <position position="184"/>
    </location>
</feature>
<comment type="catalytic activity">
    <reaction evidence="4">
        <text>L-homoserine + acetyl-CoA = O-acetyl-L-homoserine + CoA</text>
        <dbReference type="Rhea" id="RHEA:13701"/>
        <dbReference type="ChEBI" id="CHEBI:57287"/>
        <dbReference type="ChEBI" id="CHEBI:57288"/>
        <dbReference type="ChEBI" id="CHEBI:57476"/>
        <dbReference type="ChEBI" id="CHEBI:57716"/>
        <dbReference type="EC" id="2.3.1.31"/>
    </reaction>
</comment>
<comment type="caution">
    <text evidence="4">Lacks conserved residue(s) required for the propagation of feature annotation.</text>
</comment>
<dbReference type="Proteomes" id="UP000017081">
    <property type="component" value="Unassembled WGS sequence"/>
</dbReference>
<dbReference type="PANTHER" id="PTHR20919:SF0">
    <property type="entry name" value="HOMOSERINE O-SUCCINYLTRANSFERASE"/>
    <property type="match status" value="1"/>
</dbReference>
<accession>U7V9Q0</accession>
<comment type="caution">
    <text evidence="5">The sequence shown here is derived from an EMBL/GenBank/DDBJ whole genome shotgun (WGS) entry which is preliminary data.</text>
</comment>
<dbReference type="EC" id="2.3.1.31" evidence="4"/>
<name>U7V9Q0_9FUSO</name>
<evidence type="ECO:0000256" key="1">
    <source>
        <dbReference type="ARBA" id="ARBA00022605"/>
    </source>
</evidence>
<feature type="site" description="Important for acyl-CoA specificity" evidence="4">
    <location>
        <position position="68"/>
    </location>
</feature>
<dbReference type="HOGENOM" id="CLU_057851_0_0_0"/>
<evidence type="ECO:0000256" key="3">
    <source>
        <dbReference type="ARBA" id="ARBA00023315"/>
    </source>
</evidence>
<dbReference type="InterPro" id="IPR029062">
    <property type="entry name" value="Class_I_gatase-like"/>
</dbReference>
<dbReference type="eggNOG" id="COG1897">
    <property type="taxonomic scope" value="Bacteria"/>
</dbReference>
<protein>
    <recommendedName>
        <fullName evidence="4">Homoserine O-acetyltransferase</fullName>
        <shortName evidence="4">HAT</shortName>
        <ecNumber evidence="4">2.3.1.31</ecNumber>
    </recommendedName>
    <alternativeName>
        <fullName evidence="4">Homoserine transacetylase</fullName>
        <shortName evidence="4">HTA</shortName>
    </alternativeName>
</protein>
<dbReference type="STRING" id="1319815.HMPREF0202_01855"/>
<keyword evidence="2 4" id="KW-0808">Transferase</keyword>
<dbReference type="AlphaFoldDB" id="U7V9Q0"/>
<keyword evidence="4" id="KW-0963">Cytoplasm</keyword>
<gene>
    <name evidence="4" type="primary">metAA</name>
    <name evidence="5" type="ORF">HMPREF0202_01855</name>
</gene>
<evidence type="ECO:0000313" key="5">
    <source>
        <dbReference type="EMBL" id="ERT68250.1"/>
    </source>
</evidence>
<dbReference type="RefSeq" id="WP_023051391.1">
    <property type="nucleotide sequence ID" value="NZ_CP173070.2"/>
</dbReference>
<sequence length="240" mass="28718">MPIKTEVESQFSTIFQKINKNIELKYIYPITHIYKNTSFNYIKQNYIPLNEIRKEKFNGFIVTGAPIEKYDFKDVDFWKEIDNFFKTNLLPTIYICWGAQGALYSKFGIEKYELKNKLFGVYEHTIKTDNPFIKNKFQAPHSRSTSNRKECIQKAELIILGESKEAGIYMCTSKDYKDIFIFGHSEYQKERLKFEFERDGKSIPQNYFKEDNPNNEPIFSWENHRDEFYKNWINFIGGNR</sequence>
<dbReference type="HAMAP" id="MF_00295">
    <property type="entry name" value="MetA_acyltransf"/>
    <property type="match status" value="1"/>
</dbReference>
<dbReference type="Pfam" id="PF04204">
    <property type="entry name" value="HTS"/>
    <property type="match status" value="1"/>
</dbReference>
<dbReference type="InterPro" id="IPR033752">
    <property type="entry name" value="MetA_family"/>
</dbReference>
<dbReference type="PANTHER" id="PTHR20919">
    <property type="entry name" value="HOMOSERINE O-SUCCINYLTRANSFERASE"/>
    <property type="match status" value="1"/>
</dbReference>
<feature type="binding site" evidence="4">
    <location>
        <position position="117"/>
    </location>
    <ligand>
        <name>substrate</name>
    </ligand>
</feature>
<proteinExistence type="inferred from homology"/>
<dbReference type="GO" id="GO:0009086">
    <property type="term" value="P:methionine biosynthetic process"/>
    <property type="evidence" value="ECO:0007669"/>
    <property type="project" value="UniProtKB-UniRule"/>
</dbReference>
<feature type="active site" description="Acyl-thioester intermediate" evidence="4">
    <location>
        <position position="96"/>
    </location>
</feature>
<feature type="binding site" evidence="4">
    <location>
        <position position="198"/>
    </location>
    <ligand>
        <name>substrate</name>
    </ligand>
</feature>
<feature type="binding site" evidence="4">
    <location>
        <position position="142"/>
    </location>
    <ligand>
        <name>substrate</name>
    </ligand>
</feature>
<reference evidence="5 6" key="1">
    <citation type="submission" date="2013-08" db="EMBL/GenBank/DDBJ databases">
        <authorList>
            <person name="Weinstock G."/>
            <person name="Sodergren E."/>
            <person name="Wylie T."/>
            <person name="Fulton L."/>
            <person name="Fulton R."/>
            <person name="Fronick C."/>
            <person name="O'Laughlin M."/>
            <person name="Godfrey J."/>
            <person name="Miner T."/>
            <person name="Herter B."/>
            <person name="Appelbaum E."/>
            <person name="Cordes M."/>
            <person name="Lek S."/>
            <person name="Wollam A."/>
            <person name="Pepin K.H."/>
            <person name="Palsikar V.B."/>
            <person name="Mitreva M."/>
            <person name="Wilson R.K."/>
        </authorList>
    </citation>
    <scope>NUCLEOTIDE SEQUENCE [LARGE SCALE GENOMIC DNA]</scope>
    <source>
        <strain evidence="5 6">ATCC BAA-474</strain>
    </source>
</reference>
<keyword evidence="1 4" id="KW-0028">Amino-acid biosynthesis</keyword>
<evidence type="ECO:0000256" key="4">
    <source>
        <dbReference type="HAMAP-Rule" id="MF_00295"/>
    </source>
</evidence>
<evidence type="ECO:0000313" key="6">
    <source>
        <dbReference type="Proteomes" id="UP000017081"/>
    </source>
</evidence>
<dbReference type="EMBL" id="AXZF01000073">
    <property type="protein sequence ID" value="ERT68250.1"/>
    <property type="molecule type" value="Genomic_DNA"/>
</dbReference>
<dbReference type="UniPathway" id="UPA00051">
    <property type="reaction ID" value="UER00074"/>
</dbReference>
<dbReference type="GO" id="GO:0004414">
    <property type="term" value="F:homoserine O-acetyltransferase activity"/>
    <property type="evidence" value="ECO:0007669"/>
    <property type="project" value="UniProtKB-EC"/>
</dbReference>
<dbReference type="SUPFAM" id="SSF52317">
    <property type="entry name" value="Class I glutamine amidotransferase-like"/>
    <property type="match status" value="1"/>
</dbReference>
<dbReference type="Gene3D" id="3.40.50.880">
    <property type="match status" value="1"/>
</dbReference>
<keyword evidence="6" id="KW-1185">Reference proteome</keyword>
<dbReference type="GO" id="GO:0005737">
    <property type="term" value="C:cytoplasm"/>
    <property type="evidence" value="ECO:0007669"/>
    <property type="project" value="UniProtKB-SubCell"/>
</dbReference>
<evidence type="ECO:0000256" key="2">
    <source>
        <dbReference type="ARBA" id="ARBA00022679"/>
    </source>
</evidence>
<feature type="active site" evidence="4">
    <location>
        <position position="186"/>
    </location>
</feature>
<keyword evidence="3 4" id="KW-0012">Acyltransferase</keyword>